<reference evidence="1" key="1">
    <citation type="submission" date="2014-11" db="EMBL/GenBank/DDBJ databases">
        <authorList>
            <person name="Amaro Gonzalez C."/>
        </authorList>
    </citation>
    <scope>NUCLEOTIDE SEQUENCE</scope>
</reference>
<sequence>MVSLSSLRVCKGYNFLLKVKYGFREKLNNGGNVNVLLLFFNYATSLHMSF</sequence>
<accession>A0A0E9TCD1</accession>
<protein>
    <submittedName>
        <fullName evidence="1">Uncharacterized protein</fullName>
    </submittedName>
</protein>
<dbReference type="AlphaFoldDB" id="A0A0E9TCD1"/>
<evidence type="ECO:0000313" key="1">
    <source>
        <dbReference type="EMBL" id="JAH51107.1"/>
    </source>
</evidence>
<proteinExistence type="predicted"/>
<name>A0A0E9TCD1_ANGAN</name>
<dbReference type="EMBL" id="GBXM01057470">
    <property type="protein sequence ID" value="JAH51107.1"/>
    <property type="molecule type" value="Transcribed_RNA"/>
</dbReference>
<organism evidence="1">
    <name type="scientific">Anguilla anguilla</name>
    <name type="common">European freshwater eel</name>
    <name type="synonym">Muraena anguilla</name>
    <dbReference type="NCBI Taxonomy" id="7936"/>
    <lineage>
        <taxon>Eukaryota</taxon>
        <taxon>Metazoa</taxon>
        <taxon>Chordata</taxon>
        <taxon>Craniata</taxon>
        <taxon>Vertebrata</taxon>
        <taxon>Euteleostomi</taxon>
        <taxon>Actinopterygii</taxon>
        <taxon>Neopterygii</taxon>
        <taxon>Teleostei</taxon>
        <taxon>Anguilliformes</taxon>
        <taxon>Anguillidae</taxon>
        <taxon>Anguilla</taxon>
    </lineage>
</organism>
<reference evidence="1" key="2">
    <citation type="journal article" date="2015" name="Fish Shellfish Immunol.">
        <title>Early steps in the European eel (Anguilla anguilla)-Vibrio vulnificus interaction in the gills: Role of the RtxA13 toxin.</title>
        <authorList>
            <person name="Callol A."/>
            <person name="Pajuelo D."/>
            <person name="Ebbesson L."/>
            <person name="Teles M."/>
            <person name="MacKenzie S."/>
            <person name="Amaro C."/>
        </authorList>
    </citation>
    <scope>NUCLEOTIDE SEQUENCE</scope>
</reference>